<reference evidence="2 3" key="1">
    <citation type="journal article" date="2021" name="Sci. Rep.">
        <title>The genome of the diatom Chaetoceros tenuissimus carries an ancient integrated fragment of an extant virus.</title>
        <authorList>
            <person name="Hongo Y."/>
            <person name="Kimura K."/>
            <person name="Takaki Y."/>
            <person name="Yoshida Y."/>
            <person name="Baba S."/>
            <person name="Kobayashi G."/>
            <person name="Nagasaki K."/>
            <person name="Hano T."/>
            <person name="Tomaru Y."/>
        </authorList>
    </citation>
    <scope>NUCLEOTIDE SEQUENCE [LARGE SCALE GENOMIC DNA]</scope>
    <source>
        <strain evidence="2 3">NIES-3715</strain>
    </source>
</reference>
<evidence type="ECO:0000259" key="1">
    <source>
        <dbReference type="Pfam" id="PF09992"/>
    </source>
</evidence>
<evidence type="ECO:0000313" key="3">
    <source>
        <dbReference type="Proteomes" id="UP001054902"/>
    </source>
</evidence>
<dbReference type="InterPro" id="IPR018711">
    <property type="entry name" value="NAGPA"/>
</dbReference>
<feature type="domain" description="Phosphodiester glycosidase" evidence="1">
    <location>
        <begin position="79"/>
        <end position="282"/>
    </location>
</feature>
<sequence>MIILATCNAMEKQNRTGYILIPIQNKENNSYRIFTQKTKIQNQNVYIAKIANLSSSTFRILVQDVMCSLQKTSSFAKQNECEYATNGGPFNSYISGGCVGLTISNGTIVTGNNAMNTNAVIDENVGFGITKSNQWVLGDVLANQEGKRNNIIPHLKEFVTGLHGWLVYNSTNVVSRMNLKQSAKSDITAPRTVIGVNKNGETLTLLQVDGCEHCWTNNKEEGRGLTLFQVAEAMKKYADYAINLDGGGSSSSVLNGKVINQPTCLDYVWKKCERPVASVVCIGKDPNKIMTQADAYKQV</sequence>
<evidence type="ECO:0000313" key="2">
    <source>
        <dbReference type="EMBL" id="GFH50918.1"/>
    </source>
</evidence>
<dbReference type="EMBL" id="BLLK01000045">
    <property type="protein sequence ID" value="GFH50918.1"/>
    <property type="molecule type" value="Genomic_DNA"/>
</dbReference>
<dbReference type="PANTHER" id="PTHR40446:SF2">
    <property type="entry name" value="N-ACETYLGLUCOSAMINE-1-PHOSPHODIESTER ALPHA-N-ACETYLGLUCOSAMINIDASE"/>
    <property type="match status" value="1"/>
</dbReference>
<keyword evidence="3" id="KW-1185">Reference proteome</keyword>
<gene>
    <name evidence="2" type="ORF">CTEN210_07394</name>
</gene>
<dbReference type="PANTHER" id="PTHR40446">
    <property type="entry name" value="N-ACETYLGLUCOSAMINE-1-PHOSPHODIESTER ALPHA-N-ACETYLGLUCOSAMINIDASE"/>
    <property type="match status" value="1"/>
</dbReference>
<accession>A0AAD3CRP0</accession>
<name>A0AAD3CRP0_9STRA</name>
<organism evidence="2 3">
    <name type="scientific">Chaetoceros tenuissimus</name>
    <dbReference type="NCBI Taxonomy" id="426638"/>
    <lineage>
        <taxon>Eukaryota</taxon>
        <taxon>Sar</taxon>
        <taxon>Stramenopiles</taxon>
        <taxon>Ochrophyta</taxon>
        <taxon>Bacillariophyta</taxon>
        <taxon>Coscinodiscophyceae</taxon>
        <taxon>Chaetocerotophycidae</taxon>
        <taxon>Chaetocerotales</taxon>
        <taxon>Chaetocerotaceae</taxon>
        <taxon>Chaetoceros</taxon>
    </lineage>
</organism>
<dbReference type="Proteomes" id="UP001054902">
    <property type="component" value="Unassembled WGS sequence"/>
</dbReference>
<dbReference type="AlphaFoldDB" id="A0AAD3CRP0"/>
<comment type="caution">
    <text evidence="2">The sequence shown here is derived from an EMBL/GenBank/DDBJ whole genome shotgun (WGS) entry which is preliminary data.</text>
</comment>
<protein>
    <recommendedName>
        <fullName evidence="1">Phosphodiester glycosidase domain-containing protein</fullName>
    </recommendedName>
</protein>
<dbReference type="Pfam" id="PF09992">
    <property type="entry name" value="NAGPA"/>
    <property type="match status" value="1"/>
</dbReference>
<proteinExistence type="predicted"/>